<gene>
    <name evidence="1" type="ORF">ACFL27_06320</name>
</gene>
<comment type="caution">
    <text evidence="1">The sequence shown here is derived from an EMBL/GenBank/DDBJ whole genome shotgun (WGS) entry which is preliminary data.</text>
</comment>
<sequence>MHVTALDSDNEDLYLVCLEEWSSGMAAAKQIKKKWFDDMKKKGPRATSGSPIVGSSEV</sequence>
<dbReference type="EMBL" id="JBHPBY010000060">
    <property type="protein sequence ID" value="MFC1849806.1"/>
    <property type="molecule type" value="Genomic_DNA"/>
</dbReference>
<reference evidence="1 2" key="1">
    <citation type="submission" date="2024-09" db="EMBL/GenBank/DDBJ databases">
        <title>Laminarin stimulates single cell rates of sulfate reduction while oxygen inhibits transcriptomic activity in coastal marine sediment.</title>
        <authorList>
            <person name="Lindsay M."/>
            <person name="Orcutt B."/>
            <person name="Emerson D."/>
            <person name="Stepanauskas R."/>
            <person name="D'Angelo T."/>
        </authorList>
    </citation>
    <scope>NUCLEOTIDE SEQUENCE [LARGE SCALE GENOMIC DNA]</scope>
    <source>
        <strain evidence="1">SAG AM-311-K15</strain>
    </source>
</reference>
<proteinExistence type="predicted"/>
<evidence type="ECO:0000313" key="2">
    <source>
        <dbReference type="Proteomes" id="UP001594351"/>
    </source>
</evidence>
<organism evidence="1 2">
    <name type="scientific">candidate division CSSED10-310 bacterium</name>
    <dbReference type="NCBI Taxonomy" id="2855610"/>
    <lineage>
        <taxon>Bacteria</taxon>
        <taxon>Bacteria division CSSED10-310</taxon>
    </lineage>
</organism>
<keyword evidence="2" id="KW-1185">Reference proteome</keyword>
<evidence type="ECO:0000313" key="1">
    <source>
        <dbReference type="EMBL" id="MFC1849806.1"/>
    </source>
</evidence>
<protein>
    <submittedName>
        <fullName evidence="1">Uncharacterized protein</fullName>
    </submittedName>
</protein>
<dbReference type="Proteomes" id="UP001594351">
    <property type="component" value="Unassembled WGS sequence"/>
</dbReference>
<accession>A0ABV6YUC8</accession>
<name>A0ABV6YUC8_UNCC1</name>